<dbReference type="PANTHER" id="PTHR11761:SF3">
    <property type="entry name" value="LARGE RIBOSOMAL SUBUNIT PROTEIN UL14M"/>
    <property type="match status" value="1"/>
</dbReference>
<dbReference type="EMBL" id="KC573038">
    <property type="protein sequence ID" value="AGE93584.1"/>
    <property type="molecule type" value="Genomic_DNA"/>
</dbReference>
<dbReference type="GO" id="GO:0070180">
    <property type="term" value="F:large ribosomal subunit rRNA binding"/>
    <property type="evidence" value="ECO:0007669"/>
    <property type="project" value="TreeGrafter"/>
</dbReference>
<reference evidence="5" key="2">
    <citation type="submission" date="2012-12" db="EMBL/GenBank/DDBJ databases">
        <authorList>
            <person name="Lang B.F."/>
        </authorList>
    </citation>
    <scope>NUCLEOTIDE SEQUENCE</scope>
    <source>
        <strain evidence="5">ATCC 30864</strain>
    </source>
</reference>
<dbReference type="Pfam" id="PF00238">
    <property type="entry name" value="Ribosomal_L14"/>
    <property type="match status" value="1"/>
</dbReference>
<evidence type="ECO:0000313" key="5">
    <source>
        <dbReference type="EMBL" id="AGE93584.1"/>
    </source>
</evidence>
<geneLocation type="mitochondrion" evidence="5"/>
<keyword evidence="5" id="KW-0496">Mitochondrion</keyword>
<dbReference type="SUPFAM" id="SSF50193">
    <property type="entry name" value="Ribosomal protein L14"/>
    <property type="match status" value="1"/>
</dbReference>
<dbReference type="InterPro" id="IPR000218">
    <property type="entry name" value="Ribosomal_uL14"/>
</dbReference>
<gene>
    <name evidence="5" type="primary">rpl14</name>
</gene>
<dbReference type="GO" id="GO:0022625">
    <property type="term" value="C:cytosolic large ribosomal subunit"/>
    <property type="evidence" value="ECO:0007669"/>
    <property type="project" value="TreeGrafter"/>
</dbReference>
<dbReference type="Gene3D" id="2.40.150.20">
    <property type="entry name" value="Ribosomal protein L14"/>
    <property type="match status" value="1"/>
</dbReference>
<organism evidence="5">
    <name type="scientific">Capsaspora owczarzaki</name>
    <dbReference type="NCBI Taxonomy" id="192875"/>
    <lineage>
        <taxon>Eukaryota</taxon>
        <taxon>Filasterea</taxon>
        <taxon>Capsaspora</taxon>
    </lineage>
</organism>
<sequence length="127" mass="14042">MQLKSKCLVADNSGVIQVECIQVKNKKNVANIGDIIKIAVKSVLPTSKIKKGAVKNGLVIKSKIGTKFKDGSRIQFGDYEVILVERGIKGKGWVPVSNRSSGLVPYWITSTQLKTLFNWPFPKEIIK</sequence>
<dbReference type="GO" id="GO:0006412">
    <property type="term" value="P:translation"/>
    <property type="evidence" value="ECO:0007669"/>
    <property type="project" value="InterPro"/>
</dbReference>
<keyword evidence="2 4" id="KW-0689">Ribosomal protein</keyword>
<evidence type="ECO:0000256" key="2">
    <source>
        <dbReference type="ARBA" id="ARBA00022980"/>
    </source>
</evidence>
<dbReference type="SMART" id="SM01374">
    <property type="entry name" value="Ribosomal_L14"/>
    <property type="match status" value="1"/>
</dbReference>
<protein>
    <submittedName>
        <fullName evidence="5">Ribosomal protein L14</fullName>
    </submittedName>
</protein>
<dbReference type="CDD" id="cd00337">
    <property type="entry name" value="Ribosomal_uL14"/>
    <property type="match status" value="1"/>
</dbReference>
<reference evidence="5" key="1">
    <citation type="journal article" date="2008" name="Mol. Biol. Evol.">
        <title>A phylogenomic investigation into the origin of metazoa.</title>
        <authorList>
            <person name="Ruiz-Trillo I."/>
            <person name="Roger A.J."/>
            <person name="Burger G."/>
            <person name="Gray M.W."/>
            <person name="Lang B.F."/>
        </authorList>
    </citation>
    <scope>NUCLEOTIDE SEQUENCE</scope>
    <source>
        <strain evidence="5">ATCC 30864</strain>
    </source>
</reference>
<dbReference type="HAMAP" id="MF_01367">
    <property type="entry name" value="Ribosomal_uL14"/>
    <property type="match status" value="1"/>
</dbReference>
<comment type="similarity">
    <text evidence="1 4">Belongs to the universal ribosomal protein uL14 family.</text>
</comment>
<evidence type="ECO:0000256" key="1">
    <source>
        <dbReference type="ARBA" id="ARBA00010745"/>
    </source>
</evidence>
<proteinExistence type="inferred from homology"/>
<accession>M1K4L6</accession>
<dbReference type="AlphaFoldDB" id="M1K4L6"/>
<dbReference type="GO" id="GO:0003735">
    <property type="term" value="F:structural constituent of ribosome"/>
    <property type="evidence" value="ECO:0007669"/>
    <property type="project" value="InterPro"/>
</dbReference>
<dbReference type="PANTHER" id="PTHR11761">
    <property type="entry name" value="50S/60S RIBOSOMAL PROTEIN L14/L23"/>
    <property type="match status" value="1"/>
</dbReference>
<name>M1K4L6_9EUKA</name>
<evidence type="ECO:0000256" key="3">
    <source>
        <dbReference type="ARBA" id="ARBA00023274"/>
    </source>
</evidence>
<evidence type="ECO:0000256" key="4">
    <source>
        <dbReference type="RuleBase" id="RU003949"/>
    </source>
</evidence>
<keyword evidence="3 4" id="KW-0687">Ribonucleoprotein</keyword>
<dbReference type="InterPro" id="IPR036853">
    <property type="entry name" value="Ribosomal_uL14_sf"/>
</dbReference>